<reference evidence="1 2" key="1">
    <citation type="submission" date="2019-06" db="EMBL/GenBank/DDBJ databases">
        <title>Sequencing the genomes of 1000 actinobacteria strains.</title>
        <authorList>
            <person name="Klenk H.-P."/>
        </authorList>
    </citation>
    <scope>NUCLEOTIDE SEQUENCE [LARGE SCALE GENOMIC DNA]</scope>
    <source>
        <strain evidence="1 2">DSM 45679</strain>
    </source>
</reference>
<comment type="caution">
    <text evidence="1">The sequence shown here is derived from an EMBL/GenBank/DDBJ whole genome shotgun (WGS) entry which is preliminary data.</text>
</comment>
<keyword evidence="2" id="KW-1185">Reference proteome</keyword>
<dbReference type="OrthoDB" id="8871309at2"/>
<dbReference type="Pfam" id="PF01674">
    <property type="entry name" value="Lipase_2"/>
    <property type="match status" value="1"/>
</dbReference>
<evidence type="ECO:0000313" key="2">
    <source>
        <dbReference type="Proteomes" id="UP000320876"/>
    </source>
</evidence>
<dbReference type="EMBL" id="VFML01000001">
    <property type="protein sequence ID" value="TQJ02717.1"/>
    <property type="molecule type" value="Genomic_DNA"/>
</dbReference>
<dbReference type="Gene3D" id="3.40.50.1820">
    <property type="entry name" value="alpha/beta hydrolase"/>
    <property type="match status" value="1"/>
</dbReference>
<dbReference type="AlphaFoldDB" id="A0A542DHZ1"/>
<dbReference type="RefSeq" id="WP_141997924.1">
    <property type="nucleotide sequence ID" value="NZ_VFML01000001.1"/>
</dbReference>
<gene>
    <name evidence="1" type="ORF">FB471_2458</name>
</gene>
<dbReference type="InterPro" id="IPR029058">
    <property type="entry name" value="AB_hydrolase_fold"/>
</dbReference>
<dbReference type="GO" id="GO:0016298">
    <property type="term" value="F:lipase activity"/>
    <property type="evidence" value="ECO:0007669"/>
    <property type="project" value="TreeGrafter"/>
</dbReference>
<protein>
    <submittedName>
        <fullName evidence="1">Triacylglycerol lipase</fullName>
    </submittedName>
</protein>
<dbReference type="PANTHER" id="PTHR32015">
    <property type="entry name" value="FASTING INDUCED LIPASE"/>
    <property type="match status" value="1"/>
</dbReference>
<proteinExistence type="predicted"/>
<organism evidence="1 2">
    <name type="scientific">Amycolatopsis cihanbeyliensis</name>
    <dbReference type="NCBI Taxonomy" id="1128664"/>
    <lineage>
        <taxon>Bacteria</taxon>
        <taxon>Bacillati</taxon>
        <taxon>Actinomycetota</taxon>
        <taxon>Actinomycetes</taxon>
        <taxon>Pseudonocardiales</taxon>
        <taxon>Pseudonocardiaceae</taxon>
        <taxon>Amycolatopsis</taxon>
    </lineage>
</organism>
<evidence type="ECO:0000313" key="1">
    <source>
        <dbReference type="EMBL" id="TQJ02717.1"/>
    </source>
</evidence>
<dbReference type="InterPro" id="IPR002918">
    <property type="entry name" value="Lipase_EstA/Esterase_EstB"/>
</dbReference>
<dbReference type="SUPFAM" id="SSF53474">
    <property type="entry name" value="alpha/beta-Hydrolases"/>
    <property type="match status" value="1"/>
</dbReference>
<name>A0A542DHZ1_AMYCI</name>
<dbReference type="PANTHER" id="PTHR32015:SF1">
    <property type="entry name" value="LIPASE"/>
    <property type="match status" value="1"/>
</dbReference>
<dbReference type="Proteomes" id="UP000320876">
    <property type="component" value="Unassembled WGS sequence"/>
</dbReference>
<accession>A0A542DHZ1</accession>
<dbReference type="GO" id="GO:0016042">
    <property type="term" value="P:lipid catabolic process"/>
    <property type="evidence" value="ECO:0007669"/>
    <property type="project" value="InterPro"/>
</dbReference>
<sequence>MSRVRRSVAAVAVAVVAAVGVIIPSWVPASAESPAAAERDPVILIHGLFGSPSNWAEVTASLKEAGYTDDQVFTFGYNTTTQSNVITAEQLGAEVDEVLTRTGASKVDVVGHSMGSLNSRYCIKYDACAGKVDDWVSLAGPNNGTFSAGLCAWQVTCREMQPRSDFIRKLNTGGALPGDVEGTVIWSPNDGVVMPATSSVLDGVNNIEVPGVGHLAMLRDDKVAGLLVQALA</sequence>